<organism evidence="3">
    <name type="scientific">Melampsora larici-populina (strain 98AG31 / pathotype 3-4-7)</name>
    <name type="common">Poplar leaf rust fungus</name>
    <dbReference type="NCBI Taxonomy" id="747676"/>
    <lineage>
        <taxon>Eukaryota</taxon>
        <taxon>Fungi</taxon>
        <taxon>Dikarya</taxon>
        <taxon>Basidiomycota</taxon>
        <taxon>Pucciniomycotina</taxon>
        <taxon>Pucciniomycetes</taxon>
        <taxon>Pucciniales</taxon>
        <taxon>Melampsoraceae</taxon>
        <taxon>Melampsora</taxon>
    </lineage>
</organism>
<dbReference type="OrthoDB" id="6513042at2759"/>
<keyword evidence="1" id="KW-0732">Signal</keyword>
<name>F4RAB3_MELLP</name>
<dbReference type="VEuPathDB" id="FungiDB:MELLADRAFT_93418"/>
<feature type="signal peptide" evidence="1">
    <location>
        <begin position="1"/>
        <end position="20"/>
    </location>
</feature>
<evidence type="ECO:0000256" key="1">
    <source>
        <dbReference type="SAM" id="SignalP"/>
    </source>
</evidence>
<accession>F4RAB3</accession>
<sequence length="201" mass="21926">MKGYSRLFLLSAYGLKWVHAEANVTVASFGHPFSIAGENARSEVEVSNELTIDAYSATTHKITVTRNHPSATADYVTAYDTSSTGLSGSWVALNKYSYRVRVDDGQSEADDMIVNLEAKYDPAQLQSKEIEISNVYLGRYNATRAGWVIDNERANVQITTPASSVSILPTETYMLLGRVSDEAQNVFIQFSSSSAGPPIGL</sequence>
<reference evidence="3" key="1">
    <citation type="journal article" date="2011" name="Proc. Natl. Acad. Sci. U.S.A.">
        <title>Obligate biotrophy features unraveled by the genomic analysis of rust fungi.</title>
        <authorList>
            <person name="Duplessis S."/>
            <person name="Cuomo C.A."/>
            <person name="Lin Y.-C."/>
            <person name="Aerts A."/>
            <person name="Tisserant E."/>
            <person name="Veneault-Fourrey C."/>
            <person name="Joly D.L."/>
            <person name="Hacquard S."/>
            <person name="Amselem J."/>
            <person name="Cantarel B.L."/>
            <person name="Chiu R."/>
            <person name="Coutinho P.M."/>
            <person name="Feau N."/>
            <person name="Field M."/>
            <person name="Frey P."/>
            <person name="Gelhaye E."/>
            <person name="Goldberg J."/>
            <person name="Grabherr M.G."/>
            <person name="Kodira C.D."/>
            <person name="Kohler A."/>
            <person name="Kuees U."/>
            <person name="Lindquist E.A."/>
            <person name="Lucas S.M."/>
            <person name="Mago R."/>
            <person name="Mauceli E."/>
            <person name="Morin E."/>
            <person name="Murat C."/>
            <person name="Pangilinan J.L."/>
            <person name="Park R."/>
            <person name="Pearson M."/>
            <person name="Quesneville H."/>
            <person name="Rouhier N."/>
            <person name="Sakthikumar S."/>
            <person name="Salamov A.A."/>
            <person name="Schmutz J."/>
            <person name="Selles B."/>
            <person name="Shapiro H."/>
            <person name="Tanguay P."/>
            <person name="Tuskan G.A."/>
            <person name="Henrissat B."/>
            <person name="Van de Peer Y."/>
            <person name="Rouze P."/>
            <person name="Ellis J.G."/>
            <person name="Dodds P.N."/>
            <person name="Schein J.E."/>
            <person name="Zhong S."/>
            <person name="Hamelin R.C."/>
            <person name="Grigoriev I.V."/>
            <person name="Szabo L.J."/>
            <person name="Martin F."/>
        </authorList>
    </citation>
    <scope>NUCLEOTIDE SEQUENCE [LARGE SCALE GENOMIC DNA]</scope>
    <source>
        <strain evidence="3">98AG31 / pathotype 3-4-7</strain>
    </source>
</reference>
<dbReference type="GeneID" id="18936568"/>
<evidence type="ECO:0008006" key="4">
    <source>
        <dbReference type="Google" id="ProtNLM"/>
    </source>
</evidence>
<dbReference type="RefSeq" id="XP_007405919.1">
    <property type="nucleotide sequence ID" value="XM_007405857.1"/>
</dbReference>
<proteinExistence type="predicted"/>
<gene>
    <name evidence="2" type="ORF">MELLADRAFT_93418</name>
</gene>
<evidence type="ECO:0000313" key="3">
    <source>
        <dbReference type="Proteomes" id="UP000001072"/>
    </source>
</evidence>
<protein>
    <recommendedName>
        <fullName evidence="4">Secreted protein</fullName>
    </recommendedName>
</protein>
<evidence type="ECO:0000313" key="2">
    <source>
        <dbReference type="EMBL" id="EGG10449.1"/>
    </source>
</evidence>
<dbReference type="AlphaFoldDB" id="F4RAB3"/>
<dbReference type="InParanoid" id="F4RAB3"/>
<keyword evidence="3" id="KW-1185">Reference proteome</keyword>
<dbReference type="EMBL" id="GL883094">
    <property type="protein sequence ID" value="EGG10449.1"/>
    <property type="molecule type" value="Genomic_DNA"/>
</dbReference>
<feature type="chain" id="PRO_5003314920" description="Secreted protein" evidence="1">
    <location>
        <begin position="21"/>
        <end position="201"/>
    </location>
</feature>
<dbReference type="Proteomes" id="UP000001072">
    <property type="component" value="Unassembled WGS sequence"/>
</dbReference>
<dbReference type="HOGENOM" id="CLU_1360675_0_0_1"/>
<dbReference type="KEGG" id="mlr:MELLADRAFT_93418"/>